<evidence type="ECO:0000313" key="3">
    <source>
        <dbReference type="Proteomes" id="UP000095329"/>
    </source>
</evidence>
<dbReference type="GO" id="GO:0016787">
    <property type="term" value="F:hydrolase activity"/>
    <property type="evidence" value="ECO:0007669"/>
    <property type="project" value="UniProtKB-KW"/>
</dbReference>
<dbReference type="RefSeq" id="WP_023588230.1">
    <property type="nucleotide sequence ID" value="NZ_ASHX02000001.1"/>
</dbReference>
<dbReference type="OrthoDB" id="8595425at2"/>
<reference evidence="2 3" key="1">
    <citation type="journal article" date="2013" name="Genome Announc.">
        <title>Genome Sequence of Streptomyces violaceusniger Strain SPC6, a Halotolerant Streptomycete That Exhibits Rapid Growth and Development.</title>
        <authorList>
            <person name="Chen X."/>
            <person name="Zhang B."/>
            <person name="Zhang W."/>
            <person name="Wu X."/>
            <person name="Zhang M."/>
            <person name="Chen T."/>
            <person name="Liu G."/>
            <person name="Dyson P."/>
        </authorList>
    </citation>
    <scope>NUCLEOTIDE SEQUENCE [LARGE SCALE GENOMIC DNA]</scope>
    <source>
        <strain evidence="2 3">SPC6</strain>
    </source>
</reference>
<protein>
    <submittedName>
        <fullName evidence="2">Alpha/beta hydrolase</fullName>
    </submittedName>
</protein>
<comment type="caution">
    <text evidence="2">The sequence shown here is derived from an EMBL/GenBank/DDBJ whole genome shotgun (WGS) entry which is preliminary data.</text>
</comment>
<name>A0A1D3DU72_9ACTN</name>
<dbReference type="EMBL" id="ASHX02000001">
    <property type="protein sequence ID" value="OEJ95880.1"/>
    <property type="molecule type" value="Genomic_DNA"/>
</dbReference>
<dbReference type="STRING" id="1306406.J116_016760"/>
<accession>A0A1D3DU72</accession>
<sequence length="125" mass="13660">MTATLREIHDVPVLMCDREGEPIADERDAVDLIGNAAYQGARWVVVPAARFDAAFFQLRTRIAGDIVQKFANYRVGLAVVGDIEAHTSASAALRDFVRECNRGTQTWFVPSLQALADRLAGDGGR</sequence>
<organism evidence="2 3">
    <name type="scientific">Streptomyces thermolilacinus SPC6</name>
    <dbReference type="NCBI Taxonomy" id="1306406"/>
    <lineage>
        <taxon>Bacteria</taxon>
        <taxon>Bacillati</taxon>
        <taxon>Actinomycetota</taxon>
        <taxon>Actinomycetes</taxon>
        <taxon>Kitasatosporales</taxon>
        <taxon>Streptomycetaceae</taxon>
        <taxon>Streptomyces</taxon>
    </lineage>
</organism>
<keyword evidence="3" id="KW-1185">Reference proteome</keyword>
<dbReference type="Pfam" id="PF13788">
    <property type="entry name" value="DUF4180"/>
    <property type="match status" value="1"/>
</dbReference>
<evidence type="ECO:0000313" key="2">
    <source>
        <dbReference type="EMBL" id="OEJ95880.1"/>
    </source>
</evidence>
<dbReference type="Proteomes" id="UP000095329">
    <property type="component" value="Unassembled WGS sequence"/>
</dbReference>
<evidence type="ECO:0000259" key="1">
    <source>
        <dbReference type="Pfam" id="PF13788"/>
    </source>
</evidence>
<proteinExistence type="predicted"/>
<dbReference type="eggNOG" id="ENOG5032Z57">
    <property type="taxonomic scope" value="Bacteria"/>
</dbReference>
<dbReference type="AlphaFoldDB" id="A0A1D3DU72"/>
<feature type="domain" description="DUF4180" evidence="1">
    <location>
        <begin position="10"/>
        <end position="119"/>
    </location>
</feature>
<keyword evidence="2" id="KW-0378">Hydrolase</keyword>
<gene>
    <name evidence="2" type="ORF">J116_016760</name>
</gene>
<dbReference type="InterPro" id="IPR025438">
    <property type="entry name" value="DUF4180"/>
</dbReference>